<dbReference type="InterPro" id="IPR000198">
    <property type="entry name" value="RhoGAP_dom"/>
</dbReference>
<dbReference type="SUPFAM" id="SSF48350">
    <property type="entry name" value="GTPase activation domain, GAP"/>
    <property type="match status" value="1"/>
</dbReference>
<feature type="region of interest" description="Disordered" evidence="6">
    <location>
        <begin position="500"/>
        <end position="598"/>
    </location>
</feature>
<dbReference type="PROSITE" id="PS50238">
    <property type="entry name" value="RHOGAP"/>
    <property type="match status" value="1"/>
</dbReference>
<evidence type="ECO:0000256" key="6">
    <source>
        <dbReference type="SAM" id="MobiDB-lite"/>
    </source>
</evidence>
<dbReference type="Pfam" id="PF22699">
    <property type="entry name" value="GMIP-like_FCH"/>
    <property type="match status" value="1"/>
</dbReference>
<feature type="domain" description="F-BAR" evidence="8">
    <location>
        <begin position="166"/>
        <end position="436"/>
    </location>
</feature>
<dbReference type="Pfam" id="PF00620">
    <property type="entry name" value="RhoGAP"/>
    <property type="match status" value="1"/>
</dbReference>
<dbReference type="Pfam" id="PF24235">
    <property type="entry name" value="RHG29_45_N"/>
    <property type="match status" value="1"/>
</dbReference>
<evidence type="ECO:0000256" key="4">
    <source>
        <dbReference type="PROSITE-ProRule" id="PRU01077"/>
    </source>
</evidence>
<keyword evidence="10" id="KW-1185">Reference proteome</keyword>
<keyword evidence="2" id="KW-0862">Zinc</keyword>
<keyword evidence="2" id="KW-0863">Zinc-finger</keyword>
<keyword evidence="2" id="KW-0479">Metal-binding</keyword>
<dbReference type="GeneTree" id="ENSGT00950000183110"/>
<dbReference type="GO" id="GO:0005096">
    <property type="term" value="F:GTPase activator activity"/>
    <property type="evidence" value="ECO:0000318"/>
    <property type="project" value="GO_Central"/>
</dbReference>
<dbReference type="SMART" id="SM00324">
    <property type="entry name" value="RhoGAP"/>
    <property type="match status" value="1"/>
</dbReference>
<dbReference type="PROSITE" id="PS51741">
    <property type="entry name" value="F_BAR"/>
    <property type="match status" value="1"/>
</dbReference>
<dbReference type="GO" id="GO:0007165">
    <property type="term" value="P:signal transduction"/>
    <property type="evidence" value="ECO:0007669"/>
    <property type="project" value="InterPro"/>
</dbReference>
<evidence type="ECO:0000256" key="2">
    <source>
        <dbReference type="ARBA" id="ARBA00022771"/>
    </source>
</evidence>
<dbReference type="InterPro" id="IPR051025">
    <property type="entry name" value="RhoGAP"/>
</dbReference>
<dbReference type="Gene3D" id="1.20.1270.60">
    <property type="entry name" value="Arfaptin homology (AH) domain/BAR domain"/>
    <property type="match status" value="1"/>
</dbReference>
<dbReference type="GO" id="GO:0051058">
    <property type="term" value="P:negative regulation of small GTPase mediated signal transduction"/>
    <property type="evidence" value="ECO:0000318"/>
    <property type="project" value="GO_Central"/>
</dbReference>
<organism evidence="9 10">
    <name type="scientific">Ciona intestinalis</name>
    <name type="common">Transparent sea squirt</name>
    <name type="synonym">Ascidia intestinalis</name>
    <dbReference type="NCBI Taxonomy" id="7719"/>
    <lineage>
        <taxon>Eukaryota</taxon>
        <taxon>Metazoa</taxon>
        <taxon>Chordata</taxon>
        <taxon>Tunicata</taxon>
        <taxon>Ascidiacea</taxon>
        <taxon>Phlebobranchia</taxon>
        <taxon>Cionidae</taxon>
        <taxon>Ciona</taxon>
    </lineage>
</organism>
<dbReference type="AlphaFoldDB" id="F6YXW3"/>
<keyword evidence="1" id="KW-0343">GTPase activation</keyword>
<evidence type="ECO:0000256" key="3">
    <source>
        <dbReference type="ARBA" id="ARBA00023054"/>
    </source>
</evidence>
<feature type="coiled-coil region" evidence="5">
    <location>
        <begin position="342"/>
        <end position="394"/>
    </location>
</feature>
<dbReference type="InterPro" id="IPR057028">
    <property type="entry name" value="RHG29_45_N"/>
</dbReference>
<feature type="region of interest" description="Disordered" evidence="6">
    <location>
        <begin position="139"/>
        <end position="171"/>
    </location>
</feature>
<name>F6YXW3_CIOIN</name>
<keyword evidence="3 4" id="KW-0175">Coiled coil</keyword>
<dbReference type="PANTHER" id="PTHR15228">
    <property type="entry name" value="SPERMATHECAL PHYSIOLOGY VARIANT"/>
    <property type="match status" value="1"/>
</dbReference>
<dbReference type="EMBL" id="EAAA01002729">
    <property type="status" value="NOT_ANNOTATED_CDS"/>
    <property type="molecule type" value="Genomic_DNA"/>
</dbReference>
<protein>
    <recommendedName>
        <fullName evidence="11">Rho-GAP domain-containing protein</fullName>
    </recommendedName>
</protein>
<evidence type="ECO:0000259" key="7">
    <source>
        <dbReference type="PROSITE" id="PS50238"/>
    </source>
</evidence>
<dbReference type="Gene3D" id="1.10.555.10">
    <property type="entry name" value="Rho GTPase activation protein"/>
    <property type="match status" value="1"/>
</dbReference>
<dbReference type="OMA" id="HEDCMMS"/>
<dbReference type="InterPro" id="IPR054713">
    <property type="entry name" value="GMIP/FCHO2-like_FCH"/>
</dbReference>
<dbReference type="InterPro" id="IPR008936">
    <property type="entry name" value="Rho_GTPase_activation_prot"/>
</dbReference>
<reference evidence="9" key="3">
    <citation type="submission" date="2025-08" db="UniProtKB">
        <authorList>
            <consortium name="Ensembl"/>
        </authorList>
    </citation>
    <scope>IDENTIFICATION</scope>
</reference>
<dbReference type="HOGENOM" id="CLU_006236_0_1_1"/>
<evidence type="ECO:0008006" key="11">
    <source>
        <dbReference type="Google" id="ProtNLM"/>
    </source>
</evidence>
<dbReference type="GO" id="GO:0008270">
    <property type="term" value="F:zinc ion binding"/>
    <property type="evidence" value="ECO:0007669"/>
    <property type="project" value="UniProtKB-KW"/>
</dbReference>
<accession>F6YXW3</accession>
<dbReference type="InterPro" id="IPR027267">
    <property type="entry name" value="AH/BAR_dom_sf"/>
</dbReference>
<reference evidence="10" key="1">
    <citation type="journal article" date="2002" name="Science">
        <title>The draft genome of Ciona intestinalis: insights into chordate and vertebrate origins.</title>
        <authorList>
            <person name="Dehal P."/>
            <person name="Satou Y."/>
            <person name="Campbell R.K."/>
            <person name="Chapman J."/>
            <person name="Degnan B."/>
            <person name="De Tomaso A."/>
            <person name="Davidson B."/>
            <person name="Di Gregorio A."/>
            <person name="Gelpke M."/>
            <person name="Goodstein D.M."/>
            <person name="Harafuji N."/>
            <person name="Hastings K.E."/>
            <person name="Ho I."/>
            <person name="Hotta K."/>
            <person name="Huang W."/>
            <person name="Kawashima T."/>
            <person name="Lemaire P."/>
            <person name="Martinez D."/>
            <person name="Meinertzhagen I.A."/>
            <person name="Necula S."/>
            <person name="Nonaka M."/>
            <person name="Putnam N."/>
            <person name="Rash S."/>
            <person name="Saiga H."/>
            <person name="Satake M."/>
            <person name="Terry A."/>
            <person name="Yamada L."/>
            <person name="Wang H.G."/>
            <person name="Awazu S."/>
            <person name="Azumi K."/>
            <person name="Boore J."/>
            <person name="Branno M."/>
            <person name="Chin-Bow S."/>
            <person name="DeSantis R."/>
            <person name="Doyle S."/>
            <person name="Francino P."/>
            <person name="Keys D.N."/>
            <person name="Haga S."/>
            <person name="Hayashi H."/>
            <person name="Hino K."/>
            <person name="Imai K.S."/>
            <person name="Inaba K."/>
            <person name="Kano S."/>
            <person name="Kobayashi K."/>
            <person name="Kobayashi M."/>
            <person name="Lee B.I."/>
            <person name="Makabe K.W."/>
            <person name="Manohar C."/>
            <person name="Matassi G."/>
            <person name="Medina M."/>
            <person name="Mochizuki Y."/>
            <person name="Mount S."/>
            <person name="Morishita T."/>
            <person name="Miura S."/>
            <person name="Nakayama A."/>
            <person name="Nishizaka S."/>
            <person name="Nomoto H."/>
            <person name="Ohta F."/>
            <person name="Oishi K."/>
            <person name="Rigoutsos I."/>
            <person name="Sano M."/>
            <person name="Sasaki A."/>
            <person name="Sasakura Y."/>
            <person name="Shoguchi E."/>
            <person name="Shin-i T."/>
            <person name="Spagnuolo A."/>
            <person name="Stainier D."/>
            <person name="Suzuki M.M."/>
            <person name="Tassy O."/>
            <person name="Takatori N."/>
            <person name="Tokuoka M."/>
            <person name="Yagi K."/>
            <person name="Yoshizaki F."/>
            <person name="Wada S."/>
            <person name="Zhang C."/>
            <person name="Hyatt P.D."/>
            <person name="Larimer F."/>
            <person name="Detter C."/>
            <person name="Doggett N."/>
            <person name="Glavina T."/>
            <person name="Hawkins T."/>
            <person name="Richardson P."/>
            <person name="Lucas S."/>
            <person name="Kohara Y."/>
            <person name="Levine M."/>
            <person name="Satoh N."/>
            <person name="Rokhsar D.S."/>
        </authorList>
    </citation>
    <scope>NUCLEOTIDE SEQUENCE [LARGE SCALE GENOMIC DNA]</scope>
</reference>
<reference evidence="9" key="4">
    <citation type="submission" date="2025-09" db="UniProtKB">
        <authorList>
            <consortium name="Ensembl"/>
        </authorList>
    </citation>
    <scope>IDENTIFICATION</scope>
</reference>
<dbReference type="STRING" id="7719.ENSCINP00000024258"/>
<reference evidence="9" key="2">
    <citation type="journal article" date="2008" name="Genome Biol.">
        <title>Improved genome assembly and evidence-based global gene model set for the chordate Ciona intestinalis: new insight into intron and operon populations.</title>
        <authorList>
            <person name="Satou Y."/>
            <person name="Mineta K."/>
            <person name="Ogasawara M."/>
            <person name="Sasakura Y."/>
            <person name="Shoguchi E."/>
            <person name="Ueno K."/>
            <person name="Yamada L."/>
            <person name="Matsumoto J."/>
            <person name="Wasserscheid J."/>
            <person name="Dewar K."/>
            <person name="Wiley G.B."/>
            <person name="Macmil S.L."/>
            <person name="Roe B.A."/>
            <person name="Zeller R.W."/>
            <person name="Hastings K.E."/>
            <person name="Lemaire P."/>
            <person name="Lindquist E."/>
            <person name="Endo T."/>
            <person name="Hotta K."/>
            <person name="Inaba K."/>
        </authorList>
    </citation>
    <scope>NUCLEOTIDE SEQUENCE [LARGE SCALE GENOMIC DNA]</scope>
    <source>
        <strain evidence="9">wild type</strain>
    </source>
</reference>
<proteinExistence type="predicted"/>
<evidence type="ECO:0000256" key="1">
    <source>
        <dbReference type="ARBA" id="ARBA00022468"/>
    </source>
</evidence>
<evidence type="ECO:0000313" key="10">
    <source>
        <dbReference type="Proteomes" id="UP000008144"/>
    </source>
</evidence>
<dbReference type="SUPFAM" id="SSF103657">
    <property type="entry name" value="BAR/IMD domain-like"/>
    <property type="match status" value="1"/>
</dbReference>
<dbReference type="Ensembl" id="ENSCINT00000024504.2">
    <property type="protein sequence ID" value="ENSCINP00000024258.2"/>
    <property type="gene ID" value="ENSCING00000013155.2"/>
</dbReference>
<dbReference type="InterPro" id="IPR031160">
    <property type="entry name" value="F_BAR_dom"/>
</dbReference>
<dbReference type="PANTHER" id="PTHR15228:SF25">
    <property type="entry name" value="F-BAR DOMAIN-CONTAINING PROTEIN"/>
    <property type="match status" value="1"/>
</dbReference>
<evidence type="ECO:0000256" key="5">
    <source>
        <dbReference type="SAM" id="Coils"/>
    </source>
</evidence>
<feature type="domain" description="Rho-GAP" evidence="7">
    <location>
        <begin position="662"/>
        <end position="881"/>
    </location>
</feature>
<dbReference type="Proteomes" id="UP000008144">
    <property type="component" value="Chromosome 8"/>
</dbReference>
<dbReference type="FunCoup" id="F6YXW3">
    <property type="interactions" value="29"/>
</dbReference>
<evidence type="ECO:0000313" key="9">
    <source>
        <dbReference type="Ensembl" id="ENSCINP00000024258.2"/>
    </source>
</evidence>
<dbReference type="InParanoid" id="F6YXW3"/>
<feature type="compositionally biased region" description="Low complexity" evidence="6">
    <location>
        <begin position="518"/>
        <end position="535"/>
    </location>
</feature>
<sequence>MSQEGVFQLTKDLRTFSEALTALKSVFLDERNSSDKSQRVLAHERLGELLQVLKMVVDKYAELNSTEILSMAGVLIRHVKEYNYEDDRLDASPDIFRAINNLAMAFSNSVSECLMGDVHISPRLSMIPVQTSSHSFDTFEASDQRTESIENPPEIPTTEVPSSENTSSEHADELLQRMDAGLEMAFERAKILSKYLSDLMTYVKKKAHLEMEHSKSLLKLSQATKPILSEQSFLPFQSLYCTALDHDREYGSNSHTMYQAQILQQKFLEPLQAKKSQHDKRRKTIRDTWNKEKRRSEEAILNMKKAKQTYQVKIQEYHKAKEAAIKAETEQILYSAAASGKMEKKKRQEEDTNLKATQAEHNYKAYVMEANKRLRDLERNKVHYLQQLRDLMTQCDQTAQSVTISYFQLHQQLFSPLPVQFQAMCEDAKRYEPGFQYTEYIRNLPSQPYHIRSDFEFEQVSVDGAPYLVSATSAHNFINVAEFRFNLHLVIIGRSMETDDYHGKSTSQGHHRTKGLSDTESSSSRSLDDISPSASPGDLTRATHGSRRLSNAGSLSSEENLADKDVPGSNLAIPAEHGGLGPTPESSPVPYRHQTSKPASKIATMAANVQRAFKVDNNLFYVHGVADSGNCLFCDLKVLTFAKVVLNLKHSKKSSKSSLFGVEFSVATQDVPDGIPYLVKRCIAEIDNRALNAKGIYRVNGVKNRVEKLCTQFDLSADRVDLSQQSPHDVSGVLKYFLRQLPEPLMQFNLYPTFLDIAKDYQQVITSTNEAMAQAKEANLPMPDPPTRAFLDSFVLRLKETVETLPLPNRNTLQYIISHLTRIASQSHDNKMTANNLAIVFGPTLLRPQLTDGNESLKTLIDMPYQSRIVELLLIHKDAIF</sequence>
<evidence type="ECO:0000259" key="8">
    <source>
        <dbReference type="PROSITE" id="PS51741"/>
    </source>
</evidence>
<feature type="compositionally biased region" description="Polar residues" evidence="6">
    <location>
        <begin position="548"/>
        <end position="559"/>
    </location>
</feature>